<dbReference type="GO" id="GO:0034039">
    <property type="term" value="F:8-oxo-7,8-dihydroguanine DNA N-glycosylase activity"/>
    <property type="evidence" value="ECO:0007669"/>
    <property type="project" value="TreeGrafter"/>
</dbReference>
<evidence type="ECO:0000256" key="6">
    <source>
        <dbReference type="ARBA" id="ARBA00022485"/>
    </source>
</evidence>
<evidence type="ECO:0000256" key="12">
    <source>
        <dbReference type="ARBA" id="ARBA00023204"/>
    </source>
</evidence>
<dbReference type="InterPro" id="IPR003265">
    <property type="entry name" value="HhH-GPD_domain"/>
</dbReference>
<dbReference type="InterPro" id="IPR011257">
    <property type="entry name" value="DNA_glycosylase"/>
</dbReference>
<dbReference type="Pfam" id="PF00633">
    <property type="entry name" value="HHH"/>
    <property type="match status" value="1"/>
</dbReference>
<evidence type="ECO:0000256" key="10">
    <source>
        <dbReference type="ARBA" id="ARBA00023004"/>
    </source>
</evidence>
<dbReference type="PANTHER" id="PTHR42944">
    <property type="entry name" value="ADENINE DNA GLYCOSYLASE"/>
    <property type="match status" value="1"/>
</dbReference>
<evidence type="ECO:0000313" key="17">
    <source>
        <dbReference type="Proteomes" id="UP000293360"/>
    </source>
</evidence>
<dbReference type="GO" id="GO:0051539">
    <property type="term" value="F:4 iron, 4 sulfur cluster binding"/>
    <property type="evidence" value="ECO:0007669"/>
    <property type="project" value="UniProtKB-KW"/>
</dbReference>
<dbReference type="CDD" id="cd00056">
    <property type="entry name" value="ENDO3c"/>
    <property type="match status" value="1"/>
</dbReference>
<gene>
    <name evidence="16" type="ORF">DL764_000282</name>
</gene>
<keyword evidence="6" id="KW-0004">4Fe-4S</keyword>
<feature type="compositionally biased region" description="Low complexity" evidence="14">
    <location>
        <begin position="39"/>
        <end position="52"/>
    </location>
</feature>
<dbReference type="PANTHER" id="PTHR42944:SF1">
    <property type="entry name" value="ADENINE DNA GLYCOSYLASE"/>
    <property type="match status" value="1"/>
</dbReference>
<comment type="cofactor">
    <cofactor evidence="2">
        <name>[4Fe-4S] cluster</name>
        <dbReference type="ChEBI" id="CHEBI:49883"/>
    </cofactor>
</comment>
<dbReference type="Proteomes" id="UP000293360">
    <property type="component" value="Unassembled WGS sequence"/>
</dbReference>
<evidence type="ECO:0000256" key="7">
    <source>
        <dbReference type="ARBA" id="ARBA00022723"/>
    </source>
</evidence>
<proteinExistence type="inferred from homology"/>
<dbReference type="InterPro" id="IPR000445">
    <property type="entry name" value="HhH_motif"/>
</dbReference>
<dbReference type="GO" id="GO:0006285">
    <property type="term" value="P:base-excision repair, AP site formation"/>
    <property type="evidence" value="ECO:0007669"/>
    <property type="project" value="UniProtKB-ARBA"/>
</dbReference>
<dbReference type="EC" id="3.2.2.31" evidence="4"/>
<evidence type="ECO:0000256" key="4">
    <source>
        <dbReference type="ARBA" id="ARBA00012045"/>
    </source>
</evidence>
<comment type="similarity">
    <text evidence="3">Belongs to the Nth/MutY family.</text>
</comment>
<organism evidence="16 17">
    <name type="scientific">Monosporascus ibericus</name>
    <dbReference type="NCBI Taxonomy" id="155417"/>
    <lineage>
        <taxon>Eukaryota</taxon>
        <taxon>Fungi</taxon>
        <taxon>Dikarya</taxon>
        <taxon>Ascomycota</taxon>
        <taxon>Pezizomycotina</taxon>
        <taxon>Sordariomycetes</taxon>
        <taxon>Xylariomycetidae</taxon>
        <taxon>Xylariales</taxon>
        <taxon>Xylariales incertae sedis</taxon>
        <taxon>Monosporascus</taxon>
    </lineage>
</organism>
<dbReference type="GO" id="GO:0046872">
    <property type="term" value="F:metal ion binding"/>
    <property type="evidence" value="ECO:0007669"/>
    <property type="project" value="UniProtKB-KW"/>
</dbReference>
<dbReference type="InterPro" id="IPR018392">
    <property type="entry name" value="LysM"/>
</dbReference>
<dbReference type="GO" id="GO:0005634">
    <property type="term" value="C:nucleus"/>
    <property type="evidence" value="ECO:0007669"/>
    <property type="project" value="TreeGrafter"/>
</dbReference>
<evidence type="ECO:0000259" key="15">
    <source>
        <dbReference type="SMART" id="SM00478"/>
    </source>
</evidence>
<evidence type="ECO:0000256" key="2">
    <source>
        <dbReference type="ARBA" id="ARBA00001966"/>
    </source>
</evidence>
<evidence type="ECO:0000256" key="8">
    <source>
        <dbReference type="ARBA" id="ARBA00022763"/>
    </source>
</evidence>
<dbReference type="Gene3D" id="1.10.340.30">
    <property type="entry name" value="Hypothetical protein, domain 2"/>
    <property type="match status" value="1"/>
</dbReference>
<evidence type="ECO:0000256" key="9">
    <source>
        <dbReference type="ARBA" id="ARBA00022801"/>
    </source>
</evidence>
<keyword evidence="13" id="KW-0326">Glycosidase</keyword>
<name>A0A4Q4TWR7_9PEZI</name>
<evidence type="ECO:0000256" key="5">
    <source>
        <dbReference type="ARBA" id="ARBA00022023"/>
    </source>
</evidence>
<sequence length="969" mass="106251">MEKRRAPPKVAVAPGVHEVIAFHAKNDRHSTLKPANAIMRRSARIQQQSSAQYHTNSTSELPSNIINADEAVSAQGRGNSRKRPNSPSPGDASDVDATEPDLVERAAPATKKKRTAGAGAKNDARTRQIHRHIFGNATPARSSPGACCLPGRVHLVTYHRPILLDSQEGRALLFKWFDSISNERAMPWRKAWLETAFLGASDAPTSRRQLERRAYEVWISEVMLQQTRVATVIEYWNRWMKKWPTIQDLAAAEPEEVLAAWRGLGYYSRATRIHQAAKLVTSDACMQGLLPASVEELEAKVPGVGRYTAGAISAIVFGRAAPMVDGNVLRVLSRQLGLFGDVKTDKSVVDTLWAAADALVKAVATDDPVGDGRLDMCHEPLVSDRPGRWGQALMELGSTVCTPKPNCAACPITSTCRVYAEGLQLSVQKDLAPEYLAPASIAPDVVDVEDCCELCKPFKESESGDVGSDITTLGEKPRARKQVSLESFAFTKTVKSQVSPRSLPSTLNADAMEVIINHARKFPVKVIKKAVREEETLVCVIRRSDGRYLIHRRPQTGLLAGLWEFPSLILPSTNDSTPKTRKRDAAHYMSTLSGITGSKAKTPRGSGLKHVGELGSLPWLFSHIKLTMHVHLFELNTIDHAANSHVSDPDRPSRWTDNVDEESMGTASSRLYLVNIALLGNRLVHHDSVANLLGDPLISWNPELGMDCSKISSQVGYVICVSNPGGDWANPSPMPPVTTTSFESIPAVPMTPVTDMPVPTNIGWNGTIQVAPFTEGTRQDCELYIQPPILLDWRYSNYSSDCEDVAAQYGVELDDLKSWNPSLSNNCTLSSDVQYCVLLADEEPPEVTEYCAQYALVESGYDCDFFAASYGAERDQFVLWNASVGSECENFRSGIVSICNSFVVANDTEWANDPCTQIETKFGLSHARFVAWNPAVNINCTCLYLGYDYCVSIPGYKPTYTTPALPSAT</sequence>
<feature type="compositionally biased region" description="Polar residues" evidence="14">
    <location>
        <begin position="53"/>
        <end position="66"/>
    </location>
</feature>
<dbReference type="CDD" id="cd00118">
    <property type="entry name" value="LysM"/>
    <property type="match status" value="1"/>
</dbReference>
<dbReference type="Gene3D" id="3.10.350.10">
    <property type="entry name" value="LysM domain"/>
    <property type="match status" value="2"/>
</dbReference>
<dbReference type="AlphaFoldDB" id="A0A4Q4TWR7"/>
<dbReference type="InterPro" id="IPR044298">
    <property type="entry name" value="MIG/MutY"/>
</dbReference>
<evidence type="ECO:0000256" key="3">
    <source>
        <dbReference type="ARBA" id="ARBA00008343"/>
    </source>
</evidence>
<evidence type="ECO:0000256" key="13">
    <source>
        <dbReference type="ARBA" id="ARBA00023295"/>
    </source>
</evidence>
<evidence type="ECO:0000256" key="1">
    <source>
        <dbReference type="ARBA" id="ARBA00000843"/>
    </source>
</evidence>
<protein>
    <recommendedName>
        <fullName evidence="5">Adenine DNA glycosylase</fullName>
        <ecNumber evidence="4">3.2.2.31</ecNumber>
    </recommendedName>
</protein>
<accession>A0A4Q4TWR7</accession>
<dbReference type="CDD" id="cd03431">
    <property type="entry name" value="NUDIX_DNA_Glycosylase_C-MutY"/>
    <property type="match status" value="1"/>
</dbReference>
<dbReference type="SMART" id="SM00478">
    <property type="entry name" value="ENDO3c"/>
    <property type="match status" value="1"/>
</dbReference>
<evidence type="ECO:0000256" key="11">
    <source>
        <dbReference type="ARBA" id="ARBA00023014"/>
    </source>
</evidence>
<keyword evidence="11" id="KW-0411">Iron-sulfur</keyword>
<dbReference type="SUPFAM" id="SSF55811">
    <property type="entry name" value="Nudix"/>
    <property type="match status" value="1"/>
</dbReference>
<evidence type="ECO:0000313" key="16">
    <source>
        <dbReference type="EMBL" id="RYP11054.1"/>
    </source>
</evidence>
<dbReference type="Pfam" id="PF00730">
    <property type="entry name" value="HhH-GPD"/>
    <property type="match status" value="1"/>
</dbReference>
<evidence type="ECO:0000256" key="14">
    <source>
        <dbReference type="SAM" id="MobiDB-lite"/>
    </source>
</evidence>
<keyword evidence="10" id="KW-0408">Iron</keyword>
<feature type="domain" description="HhH-GPD" evidence="15">
    <location>
        <begin position="223"/>
        <end position="399"/>
    </location>
</feature>
<comment type="caution">
    <text evidence="16">The sequence shown here is derived from an EMBL/GenBank/DDBJ whole genome shotgun (WGS) entry which is preliminary data.</text>
</comment>
<dbReference type="Gene3D" id="1.10.1670.10">
    <property type="entry name" value="Helix-hairpin-Helix base-excision DNA repair enzymes (C-terminal)"/>
    <property type="match status" value="1"/>
</dbReference>
<dbReference type="EMBL" id="QJNU01000008">
    <property type="protein sequence ID" value="RYP11054.1"/>
    <property type="molecule type" value="Genomic_DNA"/>
</dbReference>
<keyword evidence="9" id="KW-0378">Hydrolase</keyword>
<dbReference type="SUPFAM" id="SSF48150">
    <property type="entry name" value="DNA-glycosylase"/>
    <property type="match status" value="1"/>
</dbReference>
<feature type="region of interest" description="Disordered" evidence="14">
    <location>
        <begin position="39"/>
        <end position="127"/>
    </location>
</feature>
<keyword evidence="17" id="KW-1185">Reference proteome</keyword>
<dbReference type="InterPro" id="IPR036779">
    <property type="entry name" value="LysM_dom_sf"/>
</dbReference>
<dbReference type="STRING" id="155417.A0A4Q4TWR7"/>
<dbReference type="GO" id="GO:0000701">
    <property type="term" value="F:purine-specific mismatch base pair DNA N-glycosylase activity"/>
    <property type="evidence" value="ECO:0007669"/>
    <property type="project" value="UniProtKB-EC"/>
</dbReference>
<dbReference type="InterPro" id="IPR015797">
    <property type="entry name" value="NUDIX_hydrolase-like_dom_sf"/>
</dbReference>
<keyword evidence="8" id="KW-0227">DNA damage</keyword>
<dbReference type="Gene3D" id="3.90.79.10">
    <property type="entry name" value="Nucleoside Triphosphate Pyrophosphohydrolase"/>
    <property type="match status" value="1"/>
</dbReference>
<dbReference type="InterPro" id="IPR023170">
    <property type="entry name" value="HhH_base_excis_C"/>
</dbReference>
<keyword evidence="7" id="KW-0479">Metal-binding</keyword>
<dbReference type="GO" id="GO:0032357">
    <property type="term" value="F:oxidized purine DNA binding"/>
    <property type="evidence" value="ECO:0007669"/>
    <property type="project" value="TreeGrafter"/>
</dbReference>
<reference evidence="16 17" key="1">
    <citation type="submission" date="2018-06" db="EMBL/GenBank/DDBJ databases">
        <title>Complete Genomes of Monosporascus.</title>
        <authorList>
            <person name="Robinson A.J."/>
            <person name="Natvig D.O."/>
        </authorList>
    </citation>
    <scope>NUCLEOTIDE SEQUENCE [LARGE SCALE GENOMIC DNA]</scope>
    <source>
        <strain evidence="16 17">CBS 110550</strain>
    </source>
</reference>
<dbReference type="Pfam" id="PF14815">
    <property type="entry name" value="NUDIX_4"/>
    <property type="match status" value="1"/>
</dbReference>
<dbReference type="GO" id="GO:0006298">
    <property type="term" value="P:mismatch repair"/>
    <property type="evidence" value="ECO:0007669"/>
    <property type="project" value="TreeGrafter"/>
</dbReference>
<dbReference type="OrthoDB" id="10248838at2759"/>
<dbReference type="InterPro" id="IPR029119">
    <property type="entry name" value="MutY_C"/>
</dbReference>
<dbReference type="FunFam" id="1.10.340.30:FF:000002">
    <property type="entry name" value="Adenine DNA glycosylase"/>
    <property type="match status" value="1"/>
</dbReference>
<keyword evidence="12" id="KW-0234">DNA repair</keyword>
<dbReference type="GO" id="GO:0035485">
    <property type="term" value="F:adenine/guanine mispair binding"/>
    <property type="evidence" value="ECO:0007669"/>
    <property type="project" value="TreeGrafter"/>
</dbReference>
<comment type="catalytic activity">
    <reaction evidence="1">
        <text>Hydrolyzes free adenine bases from 7,8-dihydro-8-oxoguanine:adenine mismatched double-stranded DNA, leaving an apurinic site.</text>
        <dbReference type="EC" id="3.2.2.31"/>
    </reaction>
</comment>